<dbReference type="OrthoDB" id="1274115at2759"/>
<dbReference type="EMBL" id="CAJNDS010002087">
    <property type="protein sequence ID" value="CAE7318324.1"/>
    <property type="molecule type" value="Genomic_DNA"/>
</dbReference>
<organism evidence="2 3">
    <name type="scientific">Symbiodinium natans</name>
    <dbReference type="NCBI Taxonomy" id="878477"/>
    <lineage>
        <taxon>Eukaryota</taxon>
        <taxon>Sar</taxon>
        <taxon>Alveolata</taxon>
        <taxon>Dinophyceae</taxon>
        <taxon>Suessiales</taxon>
        <taxon>Symbiodiniaceae</taxon>
        <taxon>Symbiodinium</taxon>
    </lineage>
</organism>
<proteinExistence type="predicted"/>
<keyword evidence="3" id="KW-1185">Reference proteome</keyword>
<dbReference type="PANTHER" id="PTHR43157:SF31">
    <property type="entry name" value="PHOSPHATIDYLINOSITOL-GLYCAN BIOSYNTHESIS CLASS F PROTEIN"/>
    <property type="match status" value="1"/>
</dbReference>
<dbReference type="Pfam" id="PF00106">
    <property type="entry name" value="adh_short"/>
    <property type="match status" value="1"/>
</dbReference>
<evidence type="ECO:0000313" key="2">
    <source>
        <dbReference type="EMBL" id="CAE7318324.1"/>
    </source>
</evidence>
<comment type="caution">
    <text evidence="2">The sequence shown here is derived from an EMBL/GenBank/DDBJ whole genome shotgun (WGS) entry which is preliminary data.</text>
</comment>
<sequence>MFSNLEKGAEHISALTLLIIGLAAQRLHVVNDLAAFAKQHQIEDVGMAKVVRSTPFLRSCTWRVTVAAALAAALTSSPLPIARAFLGIFGGGKSEERIPPAQVVGTALRSSEGPNKRSTAWEVLDTTRLPKQTALVTGANSGIGYYTALALAYGGAHVLLACRDSSRGKAAKKSMEEAIRAAGASASIEVVELDLASLSSIRSFTQSFLREGRPLHLLCLNAGIMAIPEFTTSKDGFEMQFATNHLGHFALTRALMNKLAESAPGRVVTLASEAHRNPNEAYDVDDWPPGAGRYGDWRAYQQSKLANILFARELSKRLARIPGGARVSSNAVHPGVISTPLGRQQMLKGSVLLGVLQDRTEVQGAATSVYCLTAPQIEGITGEYFRDCAATKPSKFATDSEAACRLWELSEELLSKSGFLAEDAGK</sequence>
<dbReference type="Gene3D" id="3.40.50.720">
    <property type="entry name" value="NAD(P)-binding Rossmann-like Domain"/>
    <property type="match status" value="1"/>
</dbReference>
<dbReference type="CDD" id="cd05327">
    <property type="entry name" value="retinol-DH_like_SDR_c_like"/>
    <property type="match status" value="1"/>
</dbReference>
<name>A0A812NS22_9DINO</name>
<evidence type="ECO:0000313" key="3">
    <source>
        <dbReference type="Proteomes" id="UP000604046"/>
    </source>
</evidence>
<dbReference type="InterPro" id="IPR002347">
    <property type="entry name" value="SDR_fam"/>
</dbReference>
<gene>
    <name evidence="2" type="primary">TIC32</name>
    <name evidence="2" type="ORF">SNAT2548_LOCUS16690</name>
</gene>
<dbReference type="AlphaFoldDB" id="A0A812NS22"/>
<reference evidence="2" key="1">
    <citation type="submission" date="2021-02" db="EMBL/GenBank/DDBJ databases">
        <authorList>
            <person name="Dougan E. K."/>
            <person name="Rhodes N."/>
            <person name="Thang M."/>
            <person name="Chan C."/>
        </authorList>
    </citation>
    <scope>NUCLEOTIDE SEQUENCE</scope>
</reference>
<accession>A0A812NS22</accession>
<dbReference type="InterPro" id="IPR036291">
    <property type="entry name" value="NAD(P)-bd_dom_sf"/>
</dbReference>
<dbReference type="PANTHER" id="PTHR43157">
    <property type="entry name" value="PHOSPHATIDYLINOSITOL-GLYCAN BIOSYNTHESIS CLASS F PROTEIN-RELATED"/>
    <property type="match status" value="1"/>
</dbReference>
<dbReference type="SUPFAM" id="SSF51735">
    <property type="entry name" value="NAD(P)-binding Rossmann-fold domains"/>
    <property type="match status" value="1"/>
</dbReference>
<keyword evidence="1" id="KW-0560">Oxidoreductase</keyword>
<dbReference type="Proteomes" id="UP000604046">
    <property type="component" value="Unassembled WGS sequence"/>
</dbReference>
<evidence type="ECO:0000256" key="1">
    <source>
        <dbReference type="ARBA" id="ARBA00023002"/>
    </source>
</evidence>
<dbReference type="PRINTS" id="PR00081">
    <property type="entry name" value="GDHRDH"/>
</dbReference>
<protein>
    <submittedName>
        <fullName evidence="2">TIC32 protein</fullName>
    </submittedName>
</protein>
<dbReference type="GO" id="GO:0016491">
    <property type="term" value="F:oxidoreductase activity"/>
    <property type="evidence" value="ECO:0007669"/>
    <property type="project" value="UniProtKB-KW"/>
</dbReference>